<gene>
    <name evidence="2" type="ORF">PIIN_03846</name>
</gene>
<dbReference type="OMA" id="WIANERF"/>
<dbReference type="InterPro" id="IPR016181">
    <property type="entry name" value="Acyl_CoA_acyltransferase"/>
</dbReference>
<dbReference type="Proteomes" id="UP000007148">
    <property type="component" value="Unassembled WGS sequence"/>
</dbReference>
<dbReference type="EMBL" id="CAFZ01000067">
    <property type="protein sequence ID" value="CCA69906.1"/>
    <property type="molecule type" value="Genomic_DNA"/>
</dbReference>
<dbReference type="AlphaFoldDB" id="G4TF13"/>
<dbReference type="OrthoDB" id="2020070at2759"/>
<dbReference type="Gene3D" id="3.40.630.30">
    <property type="match status" value="1"/>
</dbReference>
<keyword evidence="3" id="KW-1185">Reference proteome</keyword>
<comment type="caution">
    <text evidence="2">The sequence shown here is derived from an EMBL/GenBank/DDBJ whole genome shotgun (WGS) entry which is preliminary data.</text>
</comment>
<dbReference type="InParanoid" id="G4TF13"/>
<reference evidence="2 3" key="1">
    <citation type="journal article" date="2011" name="PLoS Pathog.">
        <title>Endophytic Life Strategies Decoded by Genome and Transcriptome Analyses of the Mutualistic Root Symbiont Piriformospora indica.</title>
        <authorList>
            <person name="Zuccaro A."/>
            <person name="Lahrmann U."/>
            <person name="Guldener U."/>
            <person name="Langen G."/>
            <person name="Pfiffi S."/>
            <person name="Biedenkopf D."/>
            <person name="Wong P."/>
            <person name="Samans B."/>
            <person name="Grimm C."/>
            <person name="Basiewicz M."/>
            <person name="Murat C."/>
            <person name="Martin F."/>
            <person name="Kogel K.H."/>
        </authorList>
    </citation>
    <scope>NUCLEOTIDE SEQUENCE [LARGE SCALE GENOMIC DNA]</scope>
    <source>
        <strain evidence="2 3">DSM 11827</strain>
    </source>
</reference>
<sequence>MDVKNLSLFPATEAQIKVHRERTFEPWGRGLDLESFCQRDIALGHLPHAAHGRWQVWILAPRENAPTNLDFFCSCETYEREVVVSGKGTMLGYGVASVITPPRHRGKGYARHMMRLLHYILADRRLSSTFPPFPLSEWGAPPAVPAGFGRGIASALYSDVGPTFYQQCGIGTSKDNGWIVKDPEVTIWQVPDDTPLPSNLEPLTEETQEEVWEADAKLIQDEVGGETPTTTFAFLPNRGVANFLQARSFFYEPSTREGGVWGCKMKDLDHTRLSFATWCLDPGREGPQTLLITRLRCSPQSFPTILNAAFNAARTFGLVQVEIWNLDSSLRDVGKELGGVTSMRDDHLSALAWYGEGSVHDVRWRYNEKFCWC</sequence>
<accession>G4TF13</accession>
<dbReference type="InterPro" id="IPR053013">
    <property type="entry name" value="LAT"/>
</dbReference>
<organism evidence="2 3">
    <name type="scientific">Serendipita indica (strain DSM 11827)</name>
    <name type="common">Root endophyte fungus</name>
    <name type="synonym">Piriformospora indica</name>
    <dbReference type="NCBI Taxonomy" id="1109443"/>
    <lineage>
        <taxon>Eukaryota</taxon>
        <taxon>Fungi</taxon>
        <taxon>Dikarya</taxon>
        <taxon>Basidiomycota</taxon>
        <taxon>Agaricomycotina</taxon>
        <taxon>Agaricomycetes</taxon>
        <taxon>Sebacinales</taxon>
        <taxon>Serendipitaceae</taxon>
        <taxon>Serendipita</taxon>
    </lineage>
</organism>
<dbReference type="HOGENOM" id="CLU_038171_2_0_1"/>
<evidence type="ECO:0000259" key="1">
    <source>
        <dbReference type="Pfam" id="PF22998"/>
    </source>
</evidence>
<dbReference type="InterPro" id="IPR055100">
    <property type="entry name" value="GNAT_LYC1-like"/>
</dbReference>
<name>G4TF13_SERID</name>
<feature type="domain" description="LYC1 C-terminal" evidence="1">
    <location>
        <begin position="192"/>
        <end position="373"/>
    </location>
</feature>
<evidence type="ECO:0000313" key="3">
    <source>
        <dbReference type="Proteomes" id="UP000007148"/>
    </source>
</evidence>
<dbReference type="PANTHER" id="PTHR34815">
    <property type="entry name" value="LYSINE ACETYLTRANSFERASE"/>
    <property type="match status" value="1"/>
</dbReference>
<dbReference type="eggNOG" id="ENOG502S41G">
    <property type="taxonomic scope" value="Eukaryota"/>
</dbReference>
<proteinExistence type="predicted"/>
<protein>
    <recommendedName>
        <fullName evidence="1">LYC1 C-terminal domain-containing protein</fullName>
    </recommendedName>
</protein>
<dbReference type="PANTHER" id="PTHR34815:SF2">
    <property type="entry name" value="N-ACETYLTRANSFERASE DOMAIN-CONTAINING PROTEIN"/>
    <property type="match status" value="1"/>
</dbReference>
<dbReference type="SUPFAM" id="SSF55729">
    <property type="entry name" value="Acyl-CoA N-acyltransferases (Nat)"/>
    <property type="match status" value="1"/>
</dbReference>
<evidence type="ECO:0000313" key="2">
    <source>
        <dbReference type="EMBL" id="CCA69906.1"/>
    </source>
</evidence>
<dbReference type="Pfam" id="PF22998">
    <property type="entry name" value="GNAT_LYC1-like"/>
    <property type="match status" value="1"/>
</dbReference>
<dbReference type="STRING" id="1109443.G4TF13"/>